<dbReference type="RefSeq" id="WP_095130676.1">
    <property type="nucleotide sequence ID" value="NZ_NIBG01000001.1"/>
</dbReference>
<gene>
    <name evidence="1" type="ORF">CCE28_02660</name>
</gene>
<accession>A0A267MR12</accession>
<organism evidence="1 2">
    <name type="scientific">Anaeromicrobium sediminis</name>
    <dbReference type="NCBI Taxonomy" id="1478221"/>
    <lineage>
        <taxon>Bacteria</taxon>
        <taxon>Bacillati</taxon>
        <taxon>Bacillota</taxon>
        <taxon>Clostridia</taxon>
        <taxon>Peptostreptococcales</taxon>
        <taxon>Thermotaleaceae</taxon>
        <taxon>Anaeromicrobium</taxon>
    </lineage>
</organism>
<dbReference type="Proteomes" id="UP000216024">
    <property type="component" value="Unassembled WGS sequence"/>
</dbReference>
<sequence>MAFKLPKDTRKYFDLIDRRTDGGVKFKTLFDKYYLCLMAGLYKGNIGVVEKIEKDRFIEYYPDLYEGVNELIMGLLIDAEMERRDIQRQDKRRIENLMLEIIDHNSVTKLSETGMELLNRYAVSGMELIRDNIPKTSELETFLIHYYNLLKPEEDILILQ</sequence>
<dbReference type="AlphaFoldDB" id="A0A267MR12"/>
<protein>
    <submittedName>
        <fullName evidence="1">Uncharacterized protein</fullName>
    </submittedName>
</protein>
<proteinExistence type="predicted"/>
<evidence type="ECO:0000313" key="2">
    <source>
        <dbReference type="Proteomes" id="UP000216024"/>
    </source>
</evidence>
<reference evidence="1 2" key="1">
    <citation type="submission" date="2017-06" db="EMBL/GenBank/DDBJ databases">
        <title>Draft genome sequence of anaerobic fermentative bacterium Anaeromicrobium sediminis DY2726D isolated from West Pacific Ocean sediments.</title>
        <authorList>
            <person name="Zeng X."/>
        </authorList>
    </citation>
    <scope>NUCLEOTIDE SEQUENCE [LARGE SCALE GENOMIC DNA]</scope>
    <source>
        <strain evidence="1 2">DY2726D</strain>
    </source>
</reference>
<dbReference type="EMBL" id="NIBG01000001">
    <property type="protein sequence ID" value="PAB61348.1"/>
    <property type="molecule type" value="Genomic_DNA"/>
</dbReference>
<dbReference type="OrthoDB" id="3035001at2"/>
<name>A0A267MR12_9FIRM</name>
<evidence type="ECO:0000313" key="1">
    <source>
        <dbReference type="EMBL" id="PAB61348.1"/>
    </source>
</evidence>
<keyword evidence="2" id="KW-1185">Reference proteome</keyword>
<comment type="caution">
    <text evidence="1">The sequence shown here is derived from an EMBL/GenBank/DDBJ whole genome shotgun (WGS) entry which is preliminary data.</text>
</comment>